<dbReference type="EMBL" id="HG996475">
    <property type="protein sequence ID" value="CAG1865337.1"/>
    <property type="molecule type" value="Genomic_DNA"/>
</dbReference>
<dbReference type="EnsemblPlants" id="Ma11_t22230.1">
    <property type="protein sequence ID" value="Ma11_p22230.1"/>
    <property type="gene ID" value="Ma11_g22230"/>
</dbReference>
<evidence type="ECO:0000313" key="2">
    <source>
        <dbReference type="EnsemblPlants" id="Ma11_p22230.1"/>
    </source>
</evidence>
<proteinExistence type="predicted"/>
<evidence type="ECO:0000313" key="1">
    <source>
        <dbReference type="EMBL" id="CAG1865337.1"/>
    </source>
</evidence>
<dbReference type="InParanoid" id="A0A804LAP0"/>
<protein>
    <submittedName>
        <fullName evidence="1">(wild Malaysian banana) hypothetical protein</fullName>
    </submittedName>
</protein>
<reference evidence="2" key="2">
    <citation type="submission" date="2021-05" db="UniProtKB">
        <authorList>
            <consortium name="EnsemblPlants"/>
        </authorList>
    </citation>
    <scope>IDENTIFICATION</scope>
    <source>
        <strain evidence="2">subsp. malaccensis</strain>
    </source>
</reference>
<evidence type="ECO:0000313" key="3">
    <source>
        <dbReference type="Proteomes" id="UP000012960"/>
    </source>
</evidence>
<keyword evidence="3" id="KW-1185">Reference proteome</keyword>
<dbReference type="Proteomes" id="UP000012960">
    <property type="component" value="Unplaced"/>
</dbReference>
<accession>A0A804LAP0</accession>
<name>A0A804LAP0_MUSAM</name>
<sequence>MNSLQLNYIDVKQPYIILFLCFLFTKKKKKKKNLIYY</sequence>
<gene>
    <name evidence="1" type="ORF">GSMUA_02910.1</name>
</gene>
<organism evidence="2 3">
    <name type="scientific">Musa acuminata subsp. malaccensis</name>
    <name type="common">Wild banana</name>
    <name type="synonym">Musa malaccensis</name>
    <dbReference type="NCBI Taxonomy" id="214687"/>
    <lineage>
        <taxon>Eukaryota</taxon>
        <taxon>Viridiplantae</taxon>
        <taxon>Streptophyta</taxon>
        <taxon>Embryophyta</taxon>
        <taxon>Tracheophyta</taxon>
        <taxon>Spermatophyta</taxon>
        <taxon>Magnoliopsida</taxon>
        <taxon>Liliopsida</taxon>
        <taxon>Zingiberales</taxon>
        <taxon>Musaceae</taxon>
        <taxon>Musa</taxon>
    </lineage>
</organism>
<dbReference type="Gramene" id="Ma11_t22230.1">
    <property type="protein sequence ID" value="Ma11_p22230.1"/>
    <property type="gene ID" value="Ma11_g22230"/>
</dbReference>
<dbReference type="AlphaFoldDB" id="A0A804LAP0"/>
<reference evidence="1" key="1">
    <citation type="submission" date="2021-03" db="EMBL/GenBank/DDBJ databases">
        <authorList>
            <consortium name="Genoscope - CEA"/>
            <person name="William W."/>
        </authorList>
    </citation>
    <scope>NUCLEOTIDE SEQUENCE</scope>
    <source>
        <strain evidence="1">Doubled-haploid Pahang</strain>
    </source>
</reference>